<keyword evidence="3" id="KW-1185">Reference proteome</keyword>
<organism evidence="2 3">
    <name type="scientific">Ciona savignyi</name>
    <name type="common">Pacific transparent sea squirt</name>
    <dbReference type="NCBI Taxonomy" id="51511"/>
    <lineage>
        <taxon>Eukaryota</taxon>
        <taxon>Metazoa</taxon>
        <taxon>Chordata</taxon>
        <taxon>Tunicata</taxon>
        <taxon>Ascidiacea</taxon>
        <taxon>Phlebobranchia</taxon>
        <taxon>Cionidae</taxon>
        <taxon>Ciona</taxon>
    </lineage>
</organism>
<feature type="region of interest" description="Disordered" evidence="1">
    <location>
        <begin position="113"/>
        <end position="226"/>
    </location>
</feature>
<proteinExistence type="predicted"/>
<name>H2ZAY4_CIOSA</name>
<reference evidence="2" key="3">
    <citation type="submission" date="2025-09" db="UniProtKB">
        <authorList>
            <consortium name="Ensembl"/>
        </authorList>
    </citation>
    <scope>IDENTIFICATION</scope>
</reference>
<feature type="compositionally biased region" description="Basic and acidic residues" evidence="1">
    <location>
        <begin position="129"/>
        <end position="161"/>
    </location>
</feature>
<feature type="compositionally biased region" description="Polar residues" evidence="1">
    <location>
        <begin position="199"/>
        <end position="209"/>
    </location>
</feature>
<dbReference type="HOGENOM" id="CLU_1227199_0_0_1"/>
<dbReference type="InParanoid" id="H2ZAY4"/>
<accession>H2ZAY4</accession>
<dbReference type="PANTHER" id="PTHR45845:SF3">
    <property type="entry name" value="PURATROPHIN-1-LIKE, ISOFORM A"/>
    <property type="match status" value="1"/>
</dbReference>
<dbReference type="AlphaFoldDB" id="H2ZAY4"/>
<reference evidence="3" key="1">
    <citation type="submission" date="2003-08" db="EMBL/GenBank/DDBJ databases">
        <authorList>
            <person name="Birren B."/>
            <person name="Nusbaum C."/>
            <person name="Abebe A."/>
            <person name="Abouelleil A."/>
            <person name="Adekoya E."/>
            <person name="Ait-zahra M."/>
            <person name="Allen N."/>
            <person name="Allen T."/>
            <person name="An P."/>
            <person name="Anderson M."/>
            <person name="Anderson S."/>
            <person name="Arachchi H."/>
            <person name="Armbruster J."/>
            <person name="Bachantsang P."/>
            <person name="Baldwin J."/>
            <person name="Barry A."/>
            <person name="Bayul T."/>
            <person name="Blitshsteyn B."/>
            <person name="Bloom T."/>
            <person name="Blye J."/>
            <person name="Boguslavskiy L."/>
            <person name="Borowsky M."/>
            <person name="Boukhgalter B."/>
            <person name="Brunache A."/>
            <person name="Butler J."/>
            <person name="Calixte N."/>
            <person name="Calvo S."/>
            <person name="Camarata J."/>
            <person name="Campo K."/>
            <person name="Chang J."/>
            <person name="Cheshatsang Y."/>
            <person name="Citroen M."/>
            <person name="Collymore A."/>
            <person name="Considine T."/>
            <person name="Cook A."/>
            <person name="Cooke P."/>
            <person name="Corum B."/>
            <person name="Cuomo C."/>
            <person name="David R."/>
            <person name="Dawoe T."/>
            <person name="Degray S."/>
            <person name="Dodge S."/>
            <person name="Dooley K."/>
            <person name="Dorje P."/>
            <person name="Dorjee K."/>
            <person name="Dorris L."/>
            <person name="Duffey N."/>
            <person name="Dupes A."/>
            <person name="Elkins T."/>
            <person name="Engels R."/>
            <person name="Erickson J."/>
            <person name="Farina A."/>
            <person name="Faro S."/>
            <person name="Ferreira P."/>
            <person name="Fischer H."/>
            <person name="Fitzgerald M."/>
            <person name="Foley K."/>
            <person name="Gage D."/>
            <person name="Galagan J."/>
            <person name="Gearin G."/>
            <person name="Gnerre S."/>
            <person name="Gnirke A."/>
            <person name="Goyette A."/>
            <person name="Graham J."/>
            <person name="Grandbois E."/>
            <person name="Gyaltsen K."/>
            <person name="Hafez N."/>
            <person name="Hagopian D."/>
            <person name="Hagos B."/>
            <person name="Hall J."/>
            <person name="Hatcher B."/>
            <person name="Heller A."/>
            <person name="Higgins H."/>
            <person name="Honan T."/>
            <person name="Horn A."/>
            <person name="Houde N."/>
            <person name="Hughes L."/>
            <person name="Hulme W."/>
            <person name="Husby E."/>
            <person name="Iliev I."/>
            <person name="Jaffe D."/>
            <person name="Jones C."/>
            <person name="Kamal M."/>
            <person name="Kamat A."/>
            <person name="Kamvysselis M."/>
            <person name="Karlsson E."/>
            <person name="Kells C."/>
            <person name="Kieu A."/>
            <person name="Kisner P."/>
            <person name="Kodira C."/>
            <person name="Kulbokas E."/>
            <person name="Labutti K."/>
            <person name="Lama D."/>
            <person name="Landers T."/>
            <person name="Leger J."/>
            <person name="Levine S."/>
            <person name="Lewis D."/>
            <person name="Lewis T."/>
            <person name="Lindblad-toh K."/>
            <person name="Liu X."/>
            <person name="Lokyitsang T."/>
            <person name="Lokyitsang Y."/>
            <person name="Lucien O."/>
            <person name="Lui A."/>
            <person name="Ma L.J."/>
            <person name="Mabbitt R."/>
            <person name="Macdonald J."/>
            <person name="Maclean C."/>
            <person name="Major J."/>
            <person name="Manning J."/>
            <person name="Marabella R."/>
            <person name="Maru K."/>
            <person name="Matthews C."/>
            <person name="Mauceli E."/>
            <person name="Mccarthy M."/>
            <person name="Mcdonough S."/>
            <person name="Mcghee T."/>
            <person name="Meldrim J."/>
            <person name="Meneus L."/>
            <person name="Mesirov J."/>
            <person name="Mihalev A."/>
            <person name="Mihova T."/>
            <person name="Mikkelsen T."/>
            <person name="Mlenga V."/>
            <person name="Moru K."/>
            <person name="Mozes J."/>
            <person name="Mulrain L."/>
            <person name="Munson G."/>
            <person name="Naylor J."/>
            <person name="Newes C."/>
            <person name="Nguyen C."/>
            <person name="Nguyen N."/>
            <person name="Nguyen T."/>
            <person name="Nicol R."/>
            <person name="Nielsen C."/>
            <person name="Nizzari M."/>
            <person name="Norbu C."/>
            <person name="Norbu N."/>
            <person name="O'donnell P."/>
            <person name="Okoawo O."/>
            <person name="O'leary S."/>
            <person name="Omotosho B."/>
            <person name="O'neill K."/>
            <person name="Osman S."/>
            <person name="Parker S."/>
            <person name="Perrin D."/>
            <person name="Phunkhang P."/>
            <person name="Piqani B."/>
            <person name="Purcell S."/>
            <person name="Rachupka T."/>
            <person name="Ramasamy U."/>
            <person name="Rameau R."/>
            <person name="Ray V."/>
            <person name="Raymond C."/>
            <person name="Retta R."/>
            <person name="Richardson S."/>
            <person name="Rise C."/>
            <person name="Rodriguez J."/>
            <person name="Rogers J."/>
            <person name="Rogov P."/>
            <person name="Rutman M."/>
            <person name="Schupbach R."/>
            <person name="Seaman C."/>
            <person name="Settipalli S."/>
            <person name="Sharpe T."/>
            <person name="Sheridan J."/>
            <person name="Sherpa N."/>
            <person name="Shi J."/>
            <person name="Smirnov S."/>
            <person name="Smith C."/>
            <person name="Sougnez C."/>
            <person name="Spencer B."/>
            <person name="Stalker J."/>
            <person name="Stange-thomann N."/>
            <person name="Stavropoulos S."/>
            <person name="Stetson K."/>
            <person name="Stone C."/>
            <person name="Stone S."/>
            <person name="Stubbs M."/>
            <person name="Talamas J."/>
            <person name="Tchuinga P."/>
            <person name="Tenzing P."/>
            <person name="Tesfaye S."/>
            <person name="Theodore J."/>
            <person name="Thoulutsang Y."/>
            <person name="Topham K."/>
            <person name="Towey S."/>
            <person name="Tsamla T."/>
            <person name="Tsomo N."/>
            <person name="Vallee D."/>
            <person name="Vassiliev H."/>
            <person name="Venkataraman V."/>
            <person name="Vinson J."/>
            <person name="Vo A."/>
            <person name="Wade C."/>
            <person name="Wang S."/>
            <person name="Wangchuk T."/>
            <person name="Wangdi T."/>
            <person name="Whittaker C."/>
            <person name="Wilkinson J."/>
            <person name="Wu Y."/>
            <person name="Wyman D."/>
            <person name="Yadav S."/>
            <person name="Yang S."/>
            <person name="Yang X."/>
            <person name="Yeager S."/>
            <person name="Yee E."/>
            <person name="Young G."/>
            <person name="Zainoun J."/>
            <person name="Zembeck L."/>
            <person name="Zimmer A."/>
            <person name="Zody M."/>
            <person name="Lander E."/>
        </authorList>
    </citation>
    <scope>NUCLEOTIDE SEQUENCE [LARGE SCALE GENOMIC DNA]</scope>
</reference>
<protein>
    <submittedName>
        <fullName evidence="2">Uncharacterized protein</fullName>
    </submittedName>
</protein>
<sequence>METKKHEVEATTQMYKFIDKAYSWALNGMKFMALLNMEECLSLEACQKMLDKFDDYMKQHQPISQEQFNDILQLATCYGNVKCLRQCEFAQQKYEETTRLFTKRRELIAKAKAQIKASNKKRSTSFRMKNREKLDKAAQSGARKDDVENERASSHCSDRRTSVNSMESRTSCETMSETSCTESALDDSSIRSVTDDKTSPNSSFSATPTKSHHPKLQPARKMLKKS</sequence>
<dbReference type="Proteomes" id="UP000007875">
    <property type="component" value="Unassembled WGS sequence"/>
</dbReference>
<evidence type="ECO:0000313" key="2">
    <source>
        <dbReference type="Ensembl" id="ENSCSAVP00000014749.1"/>
    </source>
</evidence>
<feature type="compositionally biased region" description="Low complexity" evidence="1">
    <location>
        <begin position="165"/>
        <end position="183"/>
    </location>
</feature>
<dbReference type="PANTHER" id="PTHR45845">
    <property type="entry name" value="RHO GUANINE NUCLEOTIDE EXCHANGE FACTOR-RELATED"/>
    <property type="match status" value="1"/>
</dbReference>
<dbReference type="Ensembl" id="ENSCSAVT00000014921.1">
    <property type="protein sequence ID" value="ENSCSAVP00000014749.1"/>
    <property type="gene ID" value="ENSCSAVG00000008625.1"/>
</dbReference>
<feature type="compositionally biased region" description="Basic residues" evidence="1">
    <location>
        <begin position="118"/>
        <end position="128"/>
    </location>
</feature>
<reference evidence="2" key="2">
    <citation type="submission" date="2025-08" db="UniProtKB">
        <authorList>
            <consortium name="Ensembl"/>
        </authorList>
    </citation>
    <scope>IDENTIFICATION</scope>
</reference>
<dbReference type="STRING" id="51511.ENSCSAVP00000014749"/>
<dbReference type="InterPro" id="IPR052231">
    <property type="entry name" value="Rho_GEF_signaling-related"/>
</dbReference>
<evidence type="ECO:0000256" key="1">
    <source>
        <dbReference type="SAM" id="MobiDB-lite"/>
    </source>
</evidence>
<evidence type="ECO:0000313" key="3">
    <source>
        <dbReference type="Proteomes" id="UP000007875"/>
    </source>
</evidence>